<dbReference type="EMBL" id="BOMG01000075">
    <property type="protein sequence ID" value="GID57664.1"/>
    <property type="molecule type" value="Genomic_DNA"/>
</dbReference>
<evidence type="ECO:0000313" key="6">
    <source>
        <dbReference type="Proteomes" id="UP000612282"/>
    </source>
</evidence>
<gene>
    <name evidence="5" type="ORF">Aco03nite_060680</name>
</gene>
<accession>A0ABQ3XGQ2</accession>
<evidence type="ECO:0000259" key="4">
    <source>
        <dbReference type="PROSITE" id="PS50893"/>
    </source>
</evidence>
<evidence type="ECO:0000256" key="3">
    <source>
        <dbReference type="ARBA" id="ARBA00022840"/>
    </source>
</evidence>
<protein>
    <submittedName>
        <fullName evidence="5">ABC transporter ATPase</fullName>
    </submittedName>
</protein>
<dbReference type="SUPFAM" id="SSF52540">
    <property type="entry name" value="P-loop containing nucleoside triphosphate hydrolases"/>
    <property type="match status" value="2"/>
</dbReference>
<dbReference type="Proteomes" id="UP000612282">
    <property type="component" value="Unassembled WGS sequence"/>
</dbReference>
<evidence type="ECO:0000256" key="2">
    <source>
        <dbReference type="ARBA" id="ARBA00022741"/>
    </source>
</evidence>
<comment type="caution">
    <text evidence="5">The sequence shown here is derived from an EMBL/GenBank/DDBJ whole genome shotgun (WGS) entry which is preliminary data.</text>
</comment>
<dbReference type="Pfam" id="PF00005">
    <property type="entry name" value="ABC_tran"/>
    <property type="match status" value="2"/>
</dbReference>
<dbReference type="Gene3D" id="3.40.50.300">
    <property type="entry name" value="P-loop containing nucleotide triphosphate hydrolases"/>
    <property type="match status" value="3"/>
</dbReference>
<reference evidence="5 6" key="1">
    <citation type="submission" date="2021-01" db="EMBL/GenBank/DDBJ databases">
        <title>Whole genome shotgun sequence of Actinoplanes couchii NBRC 106145.</title>
        <authorList>
            <person name="Komaki H."/>
            <person name="Tamura T."/>
        </authorList>
    </citation>
    <scope>NUCLEOTIDE SEQUENCE [LARGE SCALE GENOMIC DNA]</scope>
    <source>
        <strain evidence="5 6">NBRC 106145</strain>
    </source>
</reference>
<dbReference type="PROSITE" id="PS50893">
    <property type="entry name" value="ABC_TRANSPORTER_2"/>
    <property type="match status" value="2"/>
</dbReference>
<dbReference type="PANTHER" id="PTHR19211">
    <property type="entry name" value="ATP-BINDING TRANSPORT PROTEIN-RELATED"/>
    <property type="match status" value="1"/>
</dbReference>
<dbReference type="PANTHER" id="PTHR19211:SF14">
    <property type="entry name" value="ATP-BINDING CASSETTE SUB-FAMILY F MEMBER 1"/>
    <property type="match status" value="1"/>
</dbReference>
<sequence>MSLAHLRADNVTVRLGARQILDRVSVTVSPGTRLAVVGENGRGKTTLLHVLAGLLIPDEGSVHRSGTIGLAAQALQAAPGDTVGTLTNAALADSRTALAELDEATAALSATYEAGGPVAAAGGTRDDASGGGVEERYAAALEVATQLDAWDAERRVDVALEALNACTDRGRELRSLSVGQRYRVRLACLLGAHHDILLLDEPTNHLDADGLDFLTARVRAHPGGLAVVSHDRQLLRDIGRQFLDLDPSADGRAHVYTGGYGEWQEGRRRDRASWEQDYAEQQAEHVRLTAAVDRARNRLTTGWRPDKGVNKHKRQSHTPGVVQALNREREALEAHRITVPVPPPALRWPDLGTRKGVPLLRAEGVRVSGRLDEAVTLVLSGGDRLLVTGGNGAGKSTLLALLAGRLAPGSGAVHRAVDVRVELIAQEVPERPGDTTAHRLLKGAGTLGLLDAEALRTPVRLLSQGQQRRLDLALRLSGKPDLLIFDEPTNHLSSALVDELTEALFSTPAAVVIATHDRRLLSDLSTWPRLHLGRPLG</sequence>
<dbReference type="InterPro" id="IPR003593">
    <property type="entry name" value="AAA+_ATPase"/>
</dbReference>
<keyword evidence="6" id="KW-1185">Reference proteome</keyword>
<proteinExistence type="predicted"/>
<evidence type="ECO:0000256" key="1">
    <source>
        <dbReference type="ARBA" id="ARBA00022737"/>
    </source>
</evidence>
<keyword evidence="3" id="KW-0067">ATP-binding</keyword>
<evidence type="ECO:0000313" key="5">
    <source>
        <dbReference type="EMBL" id="GID57664.1"/>
    </source>
</evidence>
<dbReference type="RefSeq" id="WP_239145551.1">
    <property type="nucleotide sequence ID" value="NZ_BAAAQE010000099.1"/>
</dbReference>
<feature type="domain" description="ABC transporter" evidence="4">
    <location>
        <begin position="346"/>
        <end position="532"/>
    </location>
</feature>
<dbReference type="InterPro" id="IPR050611">
    <property type="entry name" value="ABCF"/>
</dbReference>
<keyword evidence="1" id="KW-0677">Repeat</keyword>
<dbReference type="InterPro" id="IPR003439">
    <property type="entry name" value="ABC_transporter-like_ATP-bd"/>
</dbReference>
<dbReference type="SMART" id="SM00382">
    <property type="entry name" value="AAA"/>
    <property type="match status" value="2"/>
</dbReference>
<name>A0ABQ3XGQ2_9ACTN</name>
<feature type="domain" description="ABC transporter" evidence="4">
    <location>
        <begin position="6"/>
        <end position="290"/>
    </location>
</feature>
<keyword evidence="2" id="KW-0547">Nucleotide-binding</keyword>
<dbReference type="InterPro" id="IPR027417">
    <property type="entry name" value="P-loop_NTPase"/>
</dbReference>
<organism evidence="5 6">
    <name type="scientific">Actinoplanes couchii</name>
    <dbReference type="NCBI Taxonomy" id="403638"/>
    <lineage>
        <taxon>Bacteria</taxon>
        <taxon>Bacillati</taxon>
        <taxon>Actinomycetota</taxon>
        <taxon>Actinomycetes</taxon>
        <taxon>Micromonosporales</taxon>
        <taxon>Micromonosporaceae</taxon>
        <taxon>Actinoplanes</taxon>
    </lineage>
</organism>